<dbReference type="GO" id="GO:0080120">
    <property type="term" value="P:CAAX-box protein maturation"/>
    <property type="evidence" value="ECO:0007669"/>
    <property type="project" value="UniProtKB-ARBA"/>
</dbReference>
<dbReference type="Pfam" id="PF02517">
    <property type="entry name" value="Rce1-like"/>
    <property type="match status" value="1"/>
</dbReference>
<feature type="transmembrane region" description="Helical" evidence="1">
    <location>
        <begin position="173"/>
        <end position="192"/>
    </location>
</feature>
<dbReference type="EC" id="3.4.-.-" evidence="3"/>
<feature type="transmembrane region" description="Helical" evidence="1">
    <location>
        <begin position="86"/>
        <end position="112"/>
    </location>
</feature>
<evidence type="ECO:0000256" key="1">
    <source>
        <dbReference type="SAM" id="Phobius"/>
    </source>
</evidence>
<organism evidence="3">
    <name type="scientific">Microbacterium sp. A8/3-1</name>
    <dbReference type="NCBI Taxonomy" id="3160749"/>
    <lineage>
        <taxon>Bacteria</taxon>
        <taxon>Bacillati</taxon>
        <taxon>Actinomycetota</taxon>
        <taxon>Actinomycetes</taxon>
        <taxon>Micrococcales</taxon>
        <taxon>Microbacteriaceae</taxon>
        <taxon>Microbacterium</taxon>
    </lineage>
</organism>
<dbReference type="AlphaFoldDB" id="A0AAU7VWP1"/>
<keyword evidence="1" id="KW-1133">Transmembrane helix</keyword>
<reference evidence="3" key="1">
    <citation type="submission" date="2024-06" db="EMBL/GenBank/DDBJ databases">
        <title>Draft genome sequence of Microbacterium sp. strain A8/3-1, isolated from Oxytropis tragacanthoides Fisch. ex DC. Root nodules in the Altai region of Russia.</title>
        <authorList>
            <person name="Sazanova A."/>
            <person name="Guro P."/>
            <person name="Kuznetsova I."/>
            <person name="Belimov A."/>
            <person name="Safronova V."/>
        </authorList>
    </citation>
    <scope>NUCLEOTIDE SEQUENCE</scope>
    <source>
        <strain evidence="3">A8/3-1</strain>
    </source>
</reference>
<keyword evidence="1" id="KW-0812">Transmembrane</keyword>
<gene>
    <name evidence="3" type="ORF">ABS642_21740</name>
</gene>
<dbReference type="RefSeq" id="WP_350351755.1">
    <property type="nucleotide sequence ID" value="NZ_CP158357.1"/>
</dbReference>
<accession>A0AAU7VWP1</accession>
<feature type="transmembrane region" description="Helical" evidence="1">
    <location>
        <begin position="12"/>
        <end position="31"/>
    </location>
</feature>
<feature type="transmembrane region" description="Helical" evidence="1">
    <location>
        <begin position="132"/>
        <end position="152"/>
    </location>
</feature>
<evidence type="ECO:0000313" key="3">
    <source>
        <dbReference type="EMBL" id="XBX78493.1"/>
    </source>
</evidence>
<keyword evidence="3" id="KW-0378">Hydrolase</keyword>
<feature type="domain" description="CAAX prenyl protease 2/Lysostaphin resistance protein A-like" evidence="2">
    <location>
        <begin position="143"/>
        <end position="237"/>
    </location>
</feature>
<feature type="transmembrane region" description="Helical" evidence="1">
    <location>
        <begin position="198"/>
        <end position="218"/>
    </location>
</feature>
<dbReference type="EMBL" id="CP158357">
    <property type="protein sequence ID" value="XBX78493.1"/>
    <property type="molecule type" value="Genomic_DNA"/>
</dbReference>
<proteinExistence type="predicted"/>
<feature type="transmembrane region" description="Helical" evidence="1">
    <location>
        <begin position="43"/>
        <end position="65"/>
    </location>
</feature>
<dbReference type="InterPro" id="IPR003675">
    <property type="entry name" value="Rce1/LyrA-like_dom"/>
</dbReference>
<protein>
    <submittedName>
        <fullName evidence="3">CPBP family intramembrane glutamic endopeptidase</fullName>
        <ecNumber evidence="3">3.4.-.-</ecNumber>
    </submittedName>
</protein>
<sequence length="256" mass="28391">MTTRRWAIGLPVLRVALVATASVLVWLVVRMGESDVSFPPPPMLAVIAMLPVNVVCLVLVARLLRREGRSIREVLGYEPRRLGRDLLWGLLWLVVMYLPFVATIMLVVWLQYGSEIFVRMETIFFDPASIPTLDPVTWTVIAVVGVLTFAPLNAPVEELVYRGYAQGALERRWPTVLAIVVPAALFASQHIWYAPTPAAVVAFVCAFFVWGVGSGWIYRRQGRLMPLVLAHGLVNLLFTLPVLVFVMMGLPVNGAG</sequence>
<feature type="transmembrane region" description="Helical" evidence="1">
    <location>
        <begin position="227"/>
        <end position="250"/>
    </location>
</feature>
<name>A0AAU7VWP1_9MICO</name>
<evidence type="ECO:0000259" key="2">
    <source>
        <dbReference type="Pfam" id="PF02517"/>
    </source>
</evidence>
<dbReference type="GO" id="GO:0004175">
    <property type="term" value="F:endopeptidase activity"/>
    <property type="evidence" value="ECO:0007669"/>
    <property type="project" value="UniProtKB-ARBA"/>
</dbReference>
<keyword evidence="1" id="KW-0472">Membrane</keyword>